<feature type="domain" description="ACT" evidence="1">
    <location>
        <begin position="70"/>
        <end position="139"/>
    </location>
</feature>
<evidence type="ECO:0000313" key="3">
    <source>
        <dbReference type="Proteomes" id="UP001519342"/>
    </source>
</evidence>
<dbReference type="PANTHER" id="PTHR40099:SF1">
    <property type="entry name" value="ACETOLACTATE SYNTHASE, SMALL SUBUNIT"/>
    <property type="match status" value="1"/>
</dbReference>
<dbReference type="InterPro" id="IPR045739">
    <property type="entry name" value="ACT_dom_pair"/>
</dbReference>
<dbReference type="Proteomes" id="UP001519342">
    <property type="component" value="Unassembled WGS sequence"/>
</dbReference>
<reference evidence="2 3" key="1">
    <citation type="submission" date="2021-03" db="EMBL/GenBank/DDBJ databases">
        <title>Genomic Encyclopedia of Type Strains, Phase IV (KMG-IV): sequencing the most valuable type-strain genomes for metagenomic binning, comparative biology and taxonomic classification.</title>
        <authorList>
            <person name="Goeker M."/>
        </authorList>
    </citation>
    <scope>NUCLEOTIDE SEQUENCE [LARGE SCALE GENOMIC DNA]</scope>
    <source>
        <strain evidence="2 3">DSM 24004</strain>
    </source>
</reference>
<dbReference type="PANTHER" id="PTHR40099">
    <property type="entry name" value="ACETOLACTATE SYNTHASE, SMALL SUBUNIT"/>
    <property type="match status" value="1"/>
</dbReference>
<dbReference type="InterPro" id="IPR002912">
    <property type="entry name" value="ACT_dom"/>
</dbReference>
<dbReference type="PROSITE" id="PS51671">
    <property type="entry name" value="ACT"/>
    <property type="match status" value="1"/>
</dbReference>
<evidence type="ECO:0000259" key="1">
    <source>
        <dbReference type="PROSITE" id="PS51671"/>
    </source>
</evidence>
<accession>A0ABS4G9K7</accession>
<proteinExistence type="predicted"/>
<sequence length="139" mass="15804">MFKQVSIFLENKKGRLKEVLKLLADNNIDIRALTIAETADYGVLRLIVDNVDKAEQILKENSFRINITNVLGIEIQDKSGSMYEFVNLLYQHNINVEYAHTCTPSNVGKSAFIVRVDEDKIEEALEIIKKCNDISTISE</sequence>
<dbReference type="CDD" id="cd04908">
    <property type="entry name" value="ACT_Bt0572_1"/>
    <property type="match status" value="1"/>
</dbReference>
<gene>
    <name evidence="2" type="ORF">J2Z76_000214</name>
</gene>
<dbReference type="SUPFAM" id="SSF55021">
    <property type="entry name" value="ACT-like"/>
    <property type="match status" value="2"/>
</dbReference>
<dbReference type="EMBL" id="JAGGKS010000001">
    <property type="protein sequence ID" value="MBP1924361.1"/>
    <property type="molecule type" value="Genomic_DNA"/>
</dbReference>
<keyword evidence="3" id="KW-1185">Reference proteome</keyword>
<dbReference type="Pfam" id="PF19571">
    <property type="entry name" value="ACT_8"/>
    <property type="match status" value="1"/>
</dbReference>
<dbReference type="InterPro" id="IPR045865">
    <property type="entry name" value="ACT-like_dom_sf"/>
</dbReference>
<name>A0ABS4G9K7_9FIRM</name>
<organism evidence="2 3">
    <name type="scientific">Sedimentibacter acidaminivorans</name>
    <dbReference type="NCBI Taxonomy" id="913099"/>
    <lineage>
        <taxon>Bacteria</taxon>
        <taxon>Bacillati</taxon>
        <taxon>Bacillota</taxon>
        <taxon>Tissierellia</taxon>
        <taxon>Sedimentibacter</taxon>
    </lineage>
</organism>
<dbReference type="RefSeq" id="WP_209510128.1">
    <property type="nucleotide sequence ID" value="NZ_JAGGKS010000001.1"/>
</dbReference>
<evidence type="ECO:0000313" key="2">
    <source>
        <dbReference type="EMBL" id="MBP1924361.1"/>
    </source>
</evidence>
<comment type="caution">
    <text evidence="2">The sequence shown here is derived from an EMBL/GenBank/DDBJ whole genome shotgun (WGS) entry which is preliminary data.</text>
</comment>
<dbReference type="Gene3D" id="3.30.2130.10">
    <property type="entry name" value="VC0802-like"/>
    <property type="match status" value="1"/>
</dbReference>
<protein>
    <recommendedName>
        <fullName evidence="1">ACT domain-containing protein</fullName>
    </recommendedName>
</protein>